<evidence type="ECO:0000313" key="1">
    <source>
        <dbReference type="EMBL" id="ASY09045.1"/>
    </source>
</evidence>
<sequence length="220" mass="22925">MKIKLIATSVLVLSIFAGVFGLEKYISSQIASGVKREMPNASGVSASIPLTDIASNMTSDSIKLANIDIDKYPLKESNTDSSIKISAGNISKSKPTLIGSLEITATIPVSTIAKASEFGDAQIVGNTLQVAAGAGGMGKASLIPKYSNNQLYFELKSVSLFGNDIPASSLPADLQTQIKSKSQRSLTPPKGLKVKSVSLSSKGLSVKMYGTNVQLGNLGL</sequence>
<dbReference type="AlphaFoldDB" id="A0A249JX02"/>
<reference evidence="2" key="1">
    <citation type="submission" date="2016-10" db="EMBL/GenBank/DDBJ databases">
        <title>High microdiversification within the ubiquitous acI lineage of Actinobacteria.</title>
        <authorList>
            <person name="Neuenschwander S.M."/>
            <person name="Salcher M."/>
            <person name="Ghai R."/>
            <person name="Pernthaler J."/>
        </authorList>
    </citation>
    <scope>NUCLEOTIDE SEQUENCE [LARGE SCALE GENOMIC DNA]</scope>
</reference>
<keyword evidence="2" id="KW-1185">Reference proteome</keyword>
<protein>
    <recommendedName>
        <fullName evidence="3">DUF2993 domain-containing protein</fullName>
    </recommendedName>
</protein>
<dbReference type="OrthoDB" id="5189113at2"/>
<dbReference type="KEGG" id="abam:B1s21122_01555"/>
<proteinExistence type="predicted"/>
<gene>
    <name evidence="1" type="ORF">B1s21122_01555</name>
</gene>
<dbReference type="RefSeq" id="WP_095680352.1">
    <property type="nucleotide sequence ID" value="NZ_CP016768.2"/>
</dbReference>
<evidence type="ECO:0000313" key="2">
    <source>
        <dbReference type="Proteomes" id="UP000217153"/>
    </source>
</evidence>
<evidence type="ECO:0008006" key="3">
    <source>
        <dbReference type="Google" id="ProtNLM"/>
    </source>
</evidence>
<accession>A0A249JX02</accession>
<dbReference type="Proteomes" id="UP000217153">
    <property type="component" value="Chromosome"/>
</dbReference>
<organism evidence="1 2">
    <name type="scientific">Candidatus Nanopelagicus limnae</name>
    <dbReference type="NCBI Taxonomy" id="1884634"/>
    <lineage>
        <taxon>Bacteria</taxon>
        <taxon>Bacillati</taxon>
        <taxon>Actinomycetota</taxon>
        <taxon>Actinomycetes</taxon>
        <taxon>Candidatus Nanopelagicales</taxon>
        <taxon>Candidatus Nanopelagicaceae</taxon>
        <taxon>Candidatus Nanopelagicus</taxon>
    </lineage>
</organism>
<dbReference type="EMBL" id="CP016768">
    <property type="protein sequence ID" value="ASY09045.1"/>
    <property type="molecule type" value="Genomic_DNA"/>
</dbReference>
<name>A0A249JX02_9ACTN</name>